<proteinExistence type="predicted"/>
<evidence type="ECO:0008006" key="4">
    <source>
        <dbReference type="Google" id="ProtNLM"/>
    </source>
</evidence>
<dbReference type="AlphaFoldDB" id="A0A7H8QV70"/>
<dbReference type="KEGG" id="trg:TRUGW13939_03910"/>
<dbReference type="Proteomes" id="UP000509510">
    <property type="component" value="Chromosome II"/>
</dbReference>
<sequence length="119" mass="12656">MSFLTRTAPFITARATNIVAPSSVLAYRSFSTTRATQKGPIEATKETIKKVDRTVANAAVKGIETGEKVTKKAQETIGIKGHEAEGKAKEVAGEAKGKASELEGRAKGKAEELRSQIKP</sequence>
<dbReference type="RefSeq" id="XP_035342981.1">
    <property type="nucleotide sequence ID" value="XM_035487088.1"/>
</dbReference>
<evidence type="ECO:0000313" key="2">
    <source>
        <dbReference type="EMBL" id="QKX56803.1"/>
    </source>
</evidence>
<reference evidence="3" key="1">
    <citation type="submission" date="2020-06" db="EMBL/GenBank/DDBJ databases">
        <title>A chromosome-scale genome assembly of Talaromyces rugulosus W13939.</title>
        <authorList>
            <person name="Wang B."/>
            <person name="Guo L."/>
            <person name="Ye K."/>
            <person name="Wang L."/>
        </authorList>
    </citation>
    <scope>NUCLEOTIDE SEQUENCE [LARGE SCALE GENOMIC DNA]</scope>
    <source>
        <strain evidence="3">W13939</strain>
    </source>
</reference>
<dbReference type="OrthoDB" id="4023585at2759"/>
<dbReference type="EMBL" id="CP055899">
    <property type="protein sequence ID" value="QKX56803.1"/>
    <property type="molecule type" value="Genomic_DNA"/>
</dbReference>
<feature type="region of interest" description="Disordered" evidence="1">
    <location>
        <begin position="86"/>
        <end position="119"/>
    </location>
</feature>
<dbReference type="GeneID" id="55991412"/>
<accession>A0A7H8QV70</accession>
<evidence type="ECO:0000313" key="3">
    <source>
        <dbReference type="Proteomes" id="UP000509510"/>
    </source>
</evidence>
<keyword evidence="3" id="KW-1185">Reference proteome</keyword>
<evidence type="ECO:0000256" key="1">
    <source>
        <dbReference type="SAM" id="MobiDB-lite"/>
    </source>
</evidence>
<organism evidence="2 3">
    <name type="scientific">Talaromyces rugulosus</name>
    <name type="common">Penicillium rugulosum</name>
    <dbReference type="NCBI Taxonomy" id="121627"/>
    <lineage>
        <taxon>Eukaryota</taxon>
        <taxon>Fungi</taxon>
        <taxon>Dikarya</taxon>
        <taxon>Ascomycota</taxon>
        <taxon>Pezizomycotina</taxon>
        <taxon>Eurotiomycetes</taxon>
        <taxon>Eurotiomycetidae</taxon>
        <taxon>Eurotiales</taxon>
        <taxon>Trichocomaceae</taxon>
        <taxon>Talaromyces</taxon>
        <taxon>Talaromyces sect. Islandici</taxon>
    </lineage>
</organism>
<gene>
    <name evidence="2" type="ORF">TRUGW13939_03910</name>
</gene>
<name>A0A7H8QV70_TALRU</name>
<protein>
    <recommendedName>
        <fullName evidence="4">LEA domain protein</fullName>
    </recommendedName>
</protein>